<comment type="caution">
    <text evidence="2">The sequence shown here is derived from an EMBL/GenBank/DDBJ whole genome shotgun (WGS) entry which is preliminary data.</text>
</comment>
<gene>
    <name evidence="2" type="ORF">J2S08_000524</name>
</gene>
<evidence type="ECO:0000259" key="1">
    <source>
        <dbReference type="PROSITE" id="PS51372"/>
    </source>
</evidence>
<sequence>MTDGNITAEMRQLFQKSGDEALCEQVYLLSKQLCQQENIIMTDYQQLSLISHLSAMVHRSITKEKVTAVDKAIFTDVSENSIKLSKKITDFLPNLIADEIYLLSIHFEVARQNKG</sequence>
<evidence type="ECO:0000313" key="3">
    <source>
        <dbReference type="Proteomes" id="UP001223586"/>
    </source>
</evidence>
<protein>
    <submittedName>
        <fullName evidence="2">PRD domain protein (TIGR03582 family)</fullName>
    </submittedName>
</protein>
<accession>A0ABT9WNB6</accession>
<dbReference type="PROSITE" id="PS51372">
    <property type="entry name" value="PRD_2"/>
    <property type="match status" value="1"/>
</dbReference>
<reference evidence="2 3" key="1">
    <citation type="submission" date="2023-07" db="EMBL/GenBank/DDBJ databases">
        <title>Genomic Encyclopedia of Type Strains, Phase IV (KMG-IV): sequencing the most valuable type-strain genomes for metagenomic binning, comparative biology and taxonomic classification.</title>
        <authorList>
            <person name="Goeker M."/>
        </authorList>
    </citation>
    <scope>NUCLEOTIDE SEQUENCE [LARGE SCALE GENOMIC DNA]</scope>
    <source>
        <strain evidence="2 3">DSM 23837</strain>
    </source>
</reference>
<dbReference type="EMBL" id="JAUSTT010000002">
    <property type="protein sequence ID" value="MDQ0174691.1"/>
    <property type="molecule type" value="Genomic_DNA"/>
</dbReference>
<name>A0ABT9WNB6_9BACI</name>
<dbReference type="Proteomes" id="UP001223586">
    <property type="component" value="Unassembled WGS sequence"/>
</dbReference>
<dbReference type="RefSeq" id="WP_307226373.1">
    <property type="nucleotide sequence ID" value="NZ_JAUSTT010000002.1"/>
</dbReference>
<organism evidence="2 3">
    <name type="scientific">Bacillus chungangensis</name>
    <dbReference type="NCBI Taxonomy" id="587633"/>
    <lineage>
        <taxon>Bacteria</taxon>
        <taxon>Bacillati</taxon>
        <taxon>Bacillota</taxon>
        <taxon>Bacilli</taxon>
        <taxon>Bacillales</taxon>
        <taxon>Bacillaceae</taxon>
        <taxon>Bacillus</taxon>
    </lineage>
</organism>
<dbReference type="InterPro" id="IPR011608">
    <property type="entry name" value="PRD"/>
</dbReference>
<feature type="domain" description="PRD" evidence="1">
    <location>
        <begin position="17"/>
        <end position="115"/>
    </location>
</feature>
<evidence type="ECO:0000313" key="2">
    <source>
        <dbReference type="EMBL" id="MDQ0174691.1"/>
    </source>
</evidence>
<dbReference type="Gene3D" id="1.10.1790.10">
    <property type="entry name" value="PRD domain"/>
    <property type="match status" value="1"/>
</dbReference>
<dbReference type="InterPro" id="IPR036634">
    <property type="entry name" value="PRD_sf"/>
</dbReference>
<dbReference type="InterPro" id="IPR020044">
    <property type="entry name" value="PRD_EF0829/AHA3910"/>
</dbReference>
<dbReference type="SUPFAM" id="SSF63520">
    <property type="entry name" value="PTS-regulatory domain, PRD"/>
    <property type="match status" value="1"/>
</dbReference>
<keyword evidence="3" id="KW-1185">Reference proteome</keyword>
<dbReference type="NCBIfam" id="TIGR03582">
    <property type="entry name" value="EF_0829"/>
    <property type="match status" value="1"/>
</dbReference>
<proteinExistence type="predicted"/>